<dbReference type="PANTHER" id="PTHR30037">
    <property type="entry name" value="DNA-3-METHYLADENINE GLYCOSYLASE 1"/>
    <property type="match status" value="1"/>
</dbReference>
<dbReference type="Gene3D" id="1.10.340.30">
    <property type="entry name" value="Hypothetical protein, domain 2"/>
    <property type="match status" value="1"/>
</dbReference>
<name>A0ABS9WF83_9ACTN</name>
<dbReference type="Proteomes" id="UP001430755">
    <property type="component" value="Unassembled WGS sequence"/>
</dbReference>
<dbReference type="EMBL" id="JAJMLW010000001">
    <property type="protein sequence ID" value="MCI2241536.1"/>
    <property type="molecule type" value="Genomic_DNA"/>
</dbReference>
<dbReference type="Pfam" id="PF03352">
    <property type="entry name" value="Adenine_glyco"/>
    <property type="match status" value="1"/>
</dbReference>
<keyword evidence="2" id="KW-1185">Reference proteome</keyword>
<dbReference type="PANTHER" id="PTHR30037:SF4">
    <property type="entry name" value="DNA-3-METHYLADENINE GLYCOSYLASE I"/>
    <property type="match status" value="1"/>
</dbReference>
<comment type="caution">
    <text evidence="1">The sequence shown here is derived from an EMBL/GenBank/DDBJ whole genome shotgun (WGS) entry which is preliminary data.</text>
</comment>
<dbReference type="InterPro" id="IPR011257">
    <property type="entry name" value="DNA_glycosylase"/>
</dbReference>
<gene>
    <name evidence="1" type="ORF">LPT13_04105</name>
</gene>
<organism evidence="1 2">
    <name type="scientific">Adlercreutzia faecimuris</name>
    <dbReference type="NCBI Taxonomy" id="2897341"/>
    <lineage>
        <taxon>Bacteria</taxon>
        <taxon>Bacillati</taxon>
        <taxon>Actinomycetota</taxon>
        <taxon>Coriobacteriia</taxon>
        <taxon>Eggerthellales</taxon>
        <taxon>Eggerthellaceae</taxon>
        <taxon>Adlercreutzia</taxon>
    </lineage>
</organism>
<dbReference type="SUPFAM" id="SSF48150">
    <property type="entry name" value="DNA-glycosylase"/>
    <property type="match status" value="1"/>
</dbReference>
<dbReference type="RefSeq" id="WP_242163793.1">
    <property type="nucleotide sequence ID" value="NZ_JAJMLW010000001.1"/>
</dbReference>
<accession>A0ABS9WF83</accession>
<evidence type="ECO:0000313" key="2">
    <source>
        <dbReference type="Proteomes" id="UP001430755"/>
    </source>
</evidence>
<protein>
    <submittedName>
        <fullName evidence="1">DNA-3-methyladenine glycosylase I</fullName>
    </submittedName>
</protein>
<evidence type="ECO:0000313" key="1">
    <source>
        <dbReference type="EMBL" id="MCI2241536.1"/>
    </source>
</evidence>
<reference evidence="1" key="1">
    <citation type="submission" date="2021-11" db="EMBL/GenBank/DDBJ databases">
        <title>A Novel Adlercreutzia Species, isolated from a Allomyrina dichotoma larva feces.</title>
        <authorList>
            <person name="Suh M.K."/>
        </authorList>
    </citation>
    <scope>NUCLEOTIDE SEQUENCE</scope>
    <source>
        <strain evidence="1">JBNU-10</strain>
    </source>
</reference>
<sequence length="189" mass="21235">MEWNDGKARCAWANPHNPTYLAYHDREWGVPCHDDGRLFEMLVLECFQAGLSWECILNKREAFRRAFAGFDLDAVAAFGPADVERLMADAGIVRNRRKIEAAIGNARAFRAIQREFGNFDAYLWGWTGGEVVREAGLASSPLSDAVSADLRRRGMRFVGTTVTYAYLQSVGVIWSHDEGCFLHEEKAGK</sequence>
<proteinExistence type="predicted"/>
<dbReference type="InterPro" id="IPR052891">
    <property type="entry name" value="DNA-3mA_glycosylase"/>
</dbReference>
<dbReference type="InterPro" id="IPR005019">
    <property type="entry name" value="Adenine_glyco"/>
</dbReference>